<reference evidence="5" key="1">
    <citation type="submission" date="2022-01" db="EMBL/GenBank/DDBJ databases">
        <authorList>
            <person name="Braso-Vives M."/>
        </authorList>
    </citation>
    <scope>NUCLEOTIDE SEQUENCE</scope>
</reference>
<feature type="compositionally biased region" description="Polar residues" evidence="3">
    <location>
        <begin position="343"/>
        <end position="357"/>
    </location>
</feature>
<feature type="region of interest" description="Disordered" evidence="3">
    <location>
        <begin position="341"/>
        <end position="369"/>
    </location>
</feature>
<protein>
    <submittedName>
        <fullName evidence="5">MXRA5 protein</fullName>
    </submittedName>
</protein>
<dbReference type="InterPro" id="IPR051295">
    <property type="entry name" value="LGI_related"/>
</dbReference>
<evidence type="ECO:0000256" key="4">
    <source>
        <dbReference type="SAM" id="Phobius"/>
    </source>
</evidence>
<sequence>MLSACEYVLFNCTAMEKRSRQCVTILVLLVLKLSLPCPEECFVQHEWKFAKKKVCECPRQQDTGVEIPCVLSGITVAANSVCSAENHGLTCLNDVPNGFDQSVTGIILNRLFNLTTLTKQHIPPLPNLVTFIITVSTIQAIEAGAFSSVPSIMSVDIRCSRLLHIDDNTFYNLPSLRSINMKHNLIESVSPRAFVGLNSLDKIFMNDNQLKVVPFDTLHSTVSNSTQLQVYLENNQISTVLEAGWEKISDTGVTLRLRGNPLVCDGRMRWLVCNATTFTLGVIFQAGHLQCTSPSELTDHDFKSLHDNLYCSSTELTTTSLIVTTSASQMAMTSAFPMAEPTTLPTESFGTTNSAQMQPAREKTPGSVDTTRDLVLEKNLDDGQQADMDNHYIPVGITVTVIVVLGVIAVAGMMNNRRVSRGRQNPVLGQHGVIISSQLISNRMYQHSGATTGDAADNEETDETEKDSARQNPVHTRHGVTINTSELISNRLYKSSGSAINKANKDTETSEETKLTPYRTVPFDAIKNTLRIDPYSSVNLDDIRDE</sequence>
<evidence type="ECO:0000313" key="5">
    <source>
        <dbReference type="EMBL" id="CAH1252392.1"/>
    </source>
</evidence>
<dbReference type="InterPro" id="IPR001611">
    <property type="entry name" value="Leu-rich_rpt"/>
</dbReference>
<feature type="transmembrane region" description="Helical" evidence="4">
    <location>
        <begin position="392"/>
        <end position="414"/>
    </location>
</feature>
<evidence type="ECO:0000256" key="2">
    <source>
        <dbReference type="ARBA" id="ARBA00022737"/>
    </source>
</evidence>
<feature type="compositionally biased region" description="Acidic residues" evidence="3">
    <location>
        <begin position="456"/>
        <end position="465"/>
    </location>
</feature>
<dbReference type="SUPFAM" id="SSF52058">
    <property type="entry name" value="L domain-like"/>
    <property type="match status" value="1"/>
</dbReference>
<dbReference type="EMBL" id="OV696704">
    <property type="protein sequence ID" value="CAH1252392.1"/>
    <property type="molecule type" value="Genomic_DNA"/>
</dbReference>
<dbReference type="OrthoDB" id="6266570at2759"/>
<organism evidence="5 6">
    <name type="scientific">Branchiostoma lanceolatum</name>
    <name type="common">Common lancelet</name>
    <name type="synonym">Amphioxus lanceolatum</name>
    <dbReference type="NCBI Taxonomy" id="7740"/>
    <lineage>
        <taxon>Eukaryota</taxon>
        <taxon>Metazoa</taxon>
        <taxon>Chordata</taxon>
        <taxon>Cephalochordata</taxon>
        <taxon>Leptocardii</taxon>
        <taxon>Amphioxiformes</taxon>
        <taxon>Branchiostomatidae</taxon>
        <taxon>Branchiostoma</taxon>
    </lineage>
</organism>
<feature type="compositionally biased region" description="Basic and acidic residues" evidence="3">
    <location>
        <begin position="360"/>
        <end position="369"/>
    </location>
</feature>
<keyword evidence="4" id="KW-0472">Membrane</keyword>
<proteinExistence type="predicted"/>
<evidence type="ECO:0000256" key="1">
    <source>
        <dbReference type="ARBA" id="ARBA00022614"/>
    </source>
</evidence>
<accession>A0A8J9ZEU5</accession>
<keyword evidence="2" id="KW-0677">Repeat</keyword>
<dbReference type="Proteomes" id="UP000838412">
    <property type="component" value="Chromosome 19"/>
</dbReference>
<keyword evidence="6" id="KW-1185">Reference proteome</keyword>
<dbReference type="InterPro" id="IPR032675">
    <property type="entry name" value="LRR_dom_sf"/>
</dbReference>
<dbReference type="PANTHER" id="PTHR24367">
    <property type="entry name" value="LEUCINE-RICH REPEAT-CONTAINING PROTEIN"/>
    <property type="match status" value="1"/>
</dbReference>
<evidence type="ECO:0000256" key="3">
    <source>
        <dbReference type="SAM" id="MobiDB-lite"/>
    </source>
</evidence>
<dbReference type="Gene3D" id="3.80.10.10">
    <property type="entry name" value="Ribonuclease Inhibitor"/>
    <property type="match status" value="2"/>
</dbReference>
<keyword evidence="4" id="KW-0812">Transmembrane</keyword>
<dbReference type="SMART" id="SM00369">
    <property type="entry name" value="LRR_TYP"/>
    <property type="match status" value="3"/>
</dbReference>
<keyword evidence="4" id="KW-1133">Transmembrane helix</keyword>
<dbReference type="InterPro" id="IPR003591">
    <property type="entry name" value="Leu-rich_rpt_typical-subtyp"/>
</dbReference>
<feature type="region of interest" description="Disordered" evidence="3">
    <location>
        <begin position="448"/>
        <end position="479"/>
    </location>
</feature>
<dbReference type="AlphaFoldDB" id="A0A8J9ZEU5"/>
<gene>
    <name evidence="5" type="primary">MXRA5</name>
    <name evidence="5" type="ORF">BLAG_LOCUS12478</name>
</gene>
<dbReference type="Pfam" id="PF13855">
    <property type="entry name" value="LRR_8"/>
    <property type="match status" value="1"/>
</dbReference>
<name>A0A8J9ZEU5_BRALA</name>
<keyword evidence="1" id="KW-0433">Leucine-rich repeat</keyword>
<dbReference type="PANTHER" id="PTHR24367:SF318">
    <property type="entry name" value="LEUCINE-RICH GLIOMA-INACTIVATED PROTEIN 1-LIKE"/>
    <property type="match status" value="1"/>
</dbReference>
<evidence type="ECO:0000313" key="6">
    <source>
        <dbReference type="Proteomes" id="UP000838412"/>
    </source>
</evidence>